<proteinExistence type="predicted"/>
<name>A0AC34RIS1_9BILA</name>
<evidence type="ECO:0000313" key="2">
    <source>
        <dbReference type="WBParaSite" id="JU765_v2.g7172.t1"/>
    </source>
</evidence>
<dbReference type="WBParaSite" id="JU765_v2.g7172.t1">
    <property type="protein sequence ID" value="JU765_v2.g7172.t1"/>
    <property type="gene ID" value="JU765_v2.g7172"/>
</dbReference>
<protein>
    <submittedName>
        <fullName evidence="2">Xenotropic and polytropic retrovirus receptor 1</fullName>
    </submittedName>
</protein>
<reference evidence="2" key="1">
    <citation type="submission" date="2022-11" db="UniProtKB">
        <authorList>
            <consortium name="WormBaseParasite"/>
        </authorList>
    </citation>
    <scope>IDENTIFICATION</scope>
</reference>
<dbReference type="Proteomes" id="UP000887576">
    <property type="component" value="Unplaced"/>
</dbReference>
<evidence type="ECO:0000313" key="1">
    <source>
        <dbReference type="Proteomes" id="UP000887576"/>
    </source>
</evidence>
<organism evidence="1 2">
    <name type="scientific">Panagrolaimus sp. JU765</name>
    <dbReference type="NCBI Taxonomy" id="591449"/>
    <lineage>
        <taxon>Eukaryota</taxon>
        <taxon>Metazoa</taxon>
        <taxon>Ecdysozoa</taxon>
        <taxon>Nematoda</taxon>
        <taxon>Chromadorea</taxon>
        <taxon>Rhabditida</taxon>
        <taxon>Tylenchina</taxon>
        <taxon>Panagrolaimomorpha</taxon>
        <taxon>Panagrolaimoidea</taxon>
        <taxon>Panagrolaimidae</taxon>
        <taxon>Panagrolaimus</taxon>
    </lineage>
</organism>
<sequence>MQRRISTRYRVREVSSWKDNNLYKCTWLIALWSFVGTVCGIDHYCNGYLLHILTVSIFPNLLISSIEISLVLLAVVNIVFSMASAYFNHILRTKVVPSAHKSFSTSQNISLATVPSQLSLNSSILNQSVIHDQHKGNFARFMELFHRKTPFSPQQNVNTSEIYASCRKNALNQSRESLQFSDIYTDAQLEDFLETSSGQAGHFSLQSNPPSDYMSRFPYQTLEGDEDLIGNIRQNYMEDLLDISQTSADFLVKDDKDSNVAGNISSSRSDKRSRTYSKSGSKYTDTKSFKASRFLGMYRNPLLQSLSTPTMNISFEEFFNEYKLSSQEIVVIEENVRRYISSHIIKPLFKIIDDINYQIGKTSSVRLGVNSISDIKNLMARQENLVNVIMPVLHYFNIIPQDQEFLYAKLKKWSKSDVVYGYSPISRSDTGFQWPDSKTDDSNSHPTEAELIFKLFAAYMDCQISPFPISTWNEQEKPFSVSYVLDPKKIAKKPPIVPYFIEMDVNAISTTFRFCTKSPLAFNTLKVTNAVTVISALLVHVHCSHSGCIDGLEMEKIGLDLDSLGLKMGLGGAIVAGVVGTTALSVSALALPFVTPAFRRVCIPYVPASDQQISNVMKLLTRIEKPVDPIIDLGSGDGRVFGEQLASHLTPEWRKQYIRYEELKTMLYNVMLEAPSEEEQREQYISQMDEAFFAECEKELTKINLFFGQKIAEAQGKFHELSSELQIFKDLLENRHIGGGDAKNRLAGTKIPAGKIPKEHIKTAQQLKLAFSEFYLSLVLVQNFQQLNGTGFRKILKKHDKMMMNERGLDWRINRVEKSSFFLNRDIETLINNVETAVINDLEGGNRQAGMKRLKVPPLSEKQHAGTTFSLGFFLGIFVVLGIAIWLTYVGYTPRHQEPQWVAVRLFRGFFLFLLCVFLCGINMYGWTSAGVNHVLIFEIDPRRHLTYQSVMQIAAFMFMIWALAVLGYLYAHLFGISPFVFPLLLMIIFVALLLNPLSKPNYLFQRSSRYWLLKHCFYCFSAPFHYVTFTDFWLGDQMNSLSTVFLDFQYFICFYTTEVDYSNWSLNVKTFNVTEGPVPYGYVDINTGNDTCMNATPLRLFFSIVPASVRFLQCLRRYRDTGRAHPHLVNAGKYATTYLVVLTHSLNRWSSASNPTEFSIFFYLWVASYIISFTYTFLWDVFMDWGLIDPRSSKDAPFLREEMIYGTKYFYYFAIIEDFVLRLSWVMNVSLGEAWMINGDMLTCIMSPLEVFRRFIWNYIRLENEHVNNCGQFRAVRDISVKPIRKGDLESLLLKMDQPDGITHRGSDLHERVKKQKKAKREQRQLLTRNRIARMVLECAKRGYHSVGVELNLPLVIFSKLSAQRKGLSSHAHFYRRNILKTNLHDYPTAVLFGAETIVEMLVPKLDEMLLGSHIVMCRFPMPAETRWKLLATEGEGIDGAWLYRKTSEIVPKDSNNS</sequence>
<accession>A0AC34RIS1</accession>